<dbReference type="RefSeq" id="WP_135498127.1">
    <property type="nucleotide sequence ID" value="NZ_SRLD01000023.1"/>
</dbReference>
<dbReference type="AlphaFoldDB" id="A0A4Z0PK11"/>
<dbReference type="Proteomes" id="UP000297739">
    <property type="component" value="Unassembled WGS sequence"/>
</dbReference>
<keyword evidence="2" id="KW-1185">Reference proteome</keyword>
<dbReference type="EMBL" id="SRLD01000023">
    <property type="protein sequence ID" value="TGE15399.1"/>
    <property type="molecule type" value="Genomic_DNA"/>
</dbReference>
<evidence type="ECO:0000313" key="2">
    <source>
        <dbReference type="Proteomes" id="UP000297739"/>
    </source>
</evidence>
<organism evidence="1 2">
    <name type="scientific">Hymenobacter elongatus</name>
    <dbReference type="NCBI Taxonomy" id="877208"/>
    <lineage>
        <taxon>Bacteria</taxon>
        <taxon>Pseudomonadati</taxon>
        <taxon>Bacteroidota</taxon>
        <taxon>Cytophagia</taxon>
        <taxon>Cytophagales</taxon>
        <taxon>Hymenobacteraceae</taxon>
        <taxon>Hymenobacter</taxon>
    </lineage>
</organism>
<dbReference type="PROSITE" id="PS51257">
    <property type="entry name" value="PROKAR_LIPOPROTEIN"/>
    <property type="match status" value="1"/>
</dbReference>
<sequence>MRASSRFHSVSLLTLVVLSLLATACWAGIRSGLLIEPGKQFVLGGGQRGAFKVEAHNVGPVPVEIKERPRGGGIFGKTTLAPGARGTLRFMAGSTAVLLNPSAEQAKVDLKISGDTKLSMNYEPSGKL</sequence>
<gene>
    <name evidence="1" type="ORF">E5J99_12405</name>
</gene>
<comment type="caution">
    <text evidence="1">The sequence shown here is derived from an EMBL/GenBank/DDBJ whole genome shotgun (WGS) entry which is preliminary data.</text>
</comment>
<protein>
    <submittedName>
        <fullName evidence="1">Uncharacterized protein</fullName>
    </submittedName>
</protein>
<accession>A0A4Z0PK11</accession>
<dbReference type="OrthoDB" id="1362719at2"/>
<evidence type="ECO:0000313" key="1">
    <source>
        <dbReference type="EMBL" id="TGE15399.1"/>
    </source>
</evidence>
<proteinExistence type="predicted"/>
<name>A0A4Z0PK11_9BACT</name>
<reference evidence="1 2" key="1">
    <citation type="submission" date="2019-04" db="EMBL/GenBank/DDBJ databases">
        <authorList>
            <person name="Feng G."/>
            <person name="Zhang J."/>
            <person name="Zhu H."/>
        </authorList>
    </citation>
    <scope>NUCLEOTIDE SEQUENCE [LARGE SCALE GENOMIC DNA]</scope>
    <source>
        <strain evidence="1 2">JCM 17223</strain>
    </source>
</reference>